<evidence type="ECO:0000313" key="2">
    <source>
        <dbReference type="Proteomes" id="UP000215335"/>
    </source>
</evidence>
<sequence>SGRVPSPLGVGFPQILQDILVTQHKIHQILRRYGANFLLEASSDITIFLLLHKFVRIHFVN</sequence>
<dbReference type="EMBL" id="NNAY01001653">
    <property type="protein sequence ID" value="OXU23311.1"/>
    <property type="molecule type" value="Genomic_DNA"/>
</dbReference>
<comment type="caution">
    <text evidence="1">The sequence shown here is derived from an EMBL/GenBank/DDBJ whole genome shotgun (WGS) entry which is preliminary data.</text>
</comment>
<keyword evidence="2" id="KW-1185">Reference proteome</keyword>
<name>A0A232EY32_9HYME</name>
<proteinExistence type="predicted"/>
<dbReference type="Proteomes" id="UP000215335">
    <property type="component" value="Unassembled WGS sequence"/>
</dbReference>
<dbReference type="AlphaFoldDB" id="A0A232EY32"/>
<accession>A0A232EY32</accession>
<gene>
    <name evidence="1" type="ORF">TSAR_002697</name>
</gene>
<evidence type="ECO:0000313" key="1">
    <source>
        <dbReference type="EMBL" id="OXU23311.1"/>
    </source>
</evidence>
<feature type="non-terminal residue" evidence="1">
    <location>
        <position position="1"/>
    </location>
</feature>
<organism evidence="1 2">
    <name type="scientific">Trichomalopsis sarcophagae</name>
    <dbReference type="NCBI Taxonomy" id="543379"/>
    <lineage>
        <taxon>Eukaryota</taxon>
        <taxon>Metazoa</taxon>
        <taxon>Ecdysozoa</taxon>
        <taxon>Arthropoda</taxon>
        <taxon>Hexapoda</taxon>
        <taxon>Insecta</taxon>
        <taxon>Pterygota</taxon>
        <taxon>Neoptera</taxon>
        <taxon>Endopterygota</taxon>
        <taxon>Hymenoptera</taxon>
        <taxon>Apocrita</taxon>
        <taxon>Proctotrupomorpha</taxon>
        <taxon>Chalcidoidea</taxon>
        <taxon>Pteromalidae</taxon>
        <taxon>Pteromalinae</taxon>
        <taxon>Trichomalopsis</taxon>
    </lineage>
</organism>
<protein>
    <submittedName>
        <fullName evidence="1">Uncharacterized protein</fullName>
    </submittedName>
</protein>
<reference evidence="1 2" key="1">
    <citation type="journal article" date="2017" name="Curr. Biol.">
        <title>The Evolution of Venom by Co-option of Single-Copy Genes.</title>
        <authorList>
            <person name="Martinson E.O."/>
            <person name="Mrinalini"/>
            <person name="Kelkar Y.D."/>
            <person name="Chang C.H."/>
            <person name="Werren J.H."/>
        </authorList>
    </citation>
    <scope>NUCLEOTIDE SEQUENCE [LARGE SCALE GENOMIC DNA]</scope>
    <source>
        <strain evidence="1 2">Alberta</strain>
        <tissue evidence="1">Whole body</tissue>
    </source>
</reference>